<feature type="transmembrane region" description="Helical" evidence="5">
    <location>
        <begin position="162"/>
        <end position="181"/>
    </location>
</feature>
<dbReference type="Pfam" id="PF00892">
    <property type="entry name" value="EamA"/>
    <property type="match status" value="2"/>
</dbReference>
<evidence type="ECO:0000313" key="7">
    <source>
        <dbReference type="EMBL" id="MFC4349092.1"/>
    </source>
</evidence>
<evidence type="ECO:0000259" key="6">
    <source>
        <dbReference type="Pfam" id="PF00892"/>
    </source>
</evidence>
<accession>A0ABV8UEG0</accession>
<evidence type="ECO:0000256" key="1">
    <source>
        <dbReference type="ARBA" id="ARBA00004141"/>
    </source>
</evidence>
<reference evidence="8" key="1">
    <citation type="journal article" date="2019" name="Int. J. Syst. Evol. Microbiol.">
        <title>The Global Catalogue of Microorganisms (GCM) 10K type strain sequencing project: providing services to taxonomists for standard genome sequencing and annotation.</title>
        <authorList>
            <consortium name="The Broad Institute Genomics Platform"/>
            <consortium name="The Broad Institute Genome Sequencing Center for Infectious Disease"/>
            <person name="Wu L."/>
            <person name="Ma J."/>
        </authorList>
    </citation>
    <scope>NUCLEOTIDE SEQUENCE [LARGE SCALE GENOMIC DNA]</scope>
    <source>
        <strain evidence="8">CGMCC 1.15304</strain>
    </source>
</reference>
<comment type="caution">
    <text evidence="7">The sequence shown here is derived from an EMBL/GenBank/DDBJ whole genome shotgun (WGS) entry which is preliminary data.</text>
</comment>
<comment type="subcellular location">
    <subcellularLocation>
        <location evidence="1">Membrane</location>
        <topology evidence="1">Multi-pass membrane protein</topology>
    </subcellularLocation>
</comment>
<dbReference type="EMBL" id="JBHSCR010000014">
    <property type="protein sequence ID" value="MFC4349092.1"/>
    <property type="molecule type" value="Genomic_DNA"/>
</dbReference>
<feature type="transmembrane region" description="Helical" evidence="5">
    <location>
        <begin position="283"/>
        <end position="304"/>
    </location>
</feature>
<evidence type="ECO:0000256" key="3">
    <source>
        <dbReference type="ARBA" id="ARBA00022989"/>
    </source>
</evidence>
<keyword evidence="2 5" id="KW-0812">Transmembrane</keyword>
<dbReference type="SUPFAM" id="SSF103481">
    <property type="entry name" value="Multidrug resistance efflux transporter EmrE"/>
    <property type="match status" value="2"/>
</dbReference>
<feature type="transmembrane region" description="Helical" evidence="5">
    <location>
        <begin position="138"/>
        <end position="156"/>
    </location>
</feature>
<feature type="domain" description="EamA" evidence="6">
    <location>
        <begin position="15"/>
        <end position="149"/>
    </location>
</feature>
<feature type="domain" description="EamA" evidence="6">
    <location>
        <begin position="163"/>
        <end position="298"/>
    </location>
</feature>
<feature type="transmembrane region" description="Helical" evidence="5">
    <location>
        <begin position="36"/>
        <end position="57"/>
    </location>
</feature>
<keyword evidence="8" id="KW-1185">Reference proteome</keyword>
<feature type="transmembrane region" description="Helical" evidence="5">
    <location>
        <begin position="103"/>
        <end position="126"/>
    </location>
</feature>
<gene>
    <name evidence="7" type="ORF">ACFO5Q_14655</name>
</gene>
<evidence type="ECO:0000256" key="4">
    <source>
        <dbReference type="ARBA" id="ARBA00023136"/>
    </source>
</evidence>
<feature type="transmembrane region" description="Helical" evidence="5">
    <location>
        <begin position="193"/>
        <end position="214"/>
    </location>
</feature>
<name>A0ABV8UEG0_9PROT</name>
<dbReference type="InterPro" id="IPR050638">
    <property type="entry name" value="AA-Vitamin_Transporters"/>
</dbReference>
<dbReference type="Proteomes" id="UP001595776">
    <property type="component" value="Unassembled WGS sequence"/>
</dbReference>
<feature type="transmembrane region" description="Helical" evidence="5">
    <location>
        <begin position="258"/>
        <end position="277"/>
    </location>
</feature>
<evidence type="ECO:0000256" key="2">
    <source>
        <dbReference type="ARBA" id="ARBA00022692"/>
    </source>
</evidence>
<feature type="transmembrane region" description="Helical" evidence="5">
    <location>
        <begin position="226"/>
        <end position="246"/>
    </location>
</feature>
<dbReference type="RefSeq" id="WP_231727082.1">
    <property type="nucleotide sequence ID" value="NZ_JBHSCR010000014.1"/>
</dbReference>
<proteinExistence type="predicted"/>
<dbReference type="InterPro" id="IPR000620">
    <property type="entry name" value="EamA_dom"/>
</dbReference>
<dbReference type="PANTHER" id="PTHR32322:SF9">
    <property type="entry name" value="AMINO-ACID METABOLITE EFFLUX PUMP-RELATED"/>
    <property type="match status" value="1"/>
</dbReference>
<dbReference type="InterPro" id="IPR037185">
    <property type="entry name" value="EmrE-like"/>
</dbReference>
<keyword evidence="4 5" id="KW-0472">Membrane</keyword>
<organism evidence="7 8">
    <name type="scientific">Kordiimonas lipolytica</name>
    <dbReference type="NCBI Taxonomy" id="1662421"/>
    <lineage>
        <taxon>Bacteria</taxon>
        <taxon>Pseudomonadati</taxon>
        <taxon>Pseudomonadota</taxon>
        <taxon>Alphaproteobacteria</taxon>
        <taxon>Kordiimonadales</taxon>
        <taxon>Kordiimonadaceae</taxon>
        <taxon>Kordiimonas</taxon>
    </lineage>
</organism>
<evidence type="ECO:0000313" key="8">
    <source>
        <dbReference type="Proteomes" id="UP001595776"/>
    </source>
</evidence>
<feature type="transmembrane region" description="Helical" evidence="5">
    <location>
        <begin position="77"/>
        <end position="97"/>
    </location>
</feature>
<protein>
    <submittedName>
        <fullName evidence="7">DMT family transporter</fullName>
    </submittedName>
</protein>
<dbReference type="PANTHER" id="PTHR32322">
    <property type="entry name" value="INNER MEMBRANE TRANSPORTER"/>
    <property type="match status" value="1"/>
</dbReference>
<sequence>MTQPSLQMGPRQWGLLAMLSILWGASFMAIEVAVGALPPLTVVAIRVSFAAFGLFLFMKVTRVPLPGAGHADRWRVWGALAVMGLLNNIMPFSLIAWGQTQIASSLASILNATMPLFTVFVAHFFIHDERLTMRRFSGVLIGFMGVVSIIGPGSLAGMSGELMGQLSVLAGSLSYAFAVVAGRRFVGLGLQPVQMAFGQVTMAAIMLVPAVLVIDAPYLLPLPEAKVWAALLSLSLLSTALAYLLYFRLIAEAGATSASLVTLTIPVVATTFGVLFLGERLEAGHAAGLVLIGVGLMVLDGRLIRRLRNRLAGRAL</sequence>
<keyword evidence="3 5" id="KW-1133">Transmembrane helix</keyword>
<feature type="transmembrane region" description="Helical" evidence="5">
    <location>
        <begin position="12"/>
        <end position="30"/>
    </location>
</feature>
<evidence type="ECO:0000256" key="5">
    <source>
        <dbReference type="SAM" id="Phobius"/>
    </source>
</evidence>